<feature type="compositionally biased region" description="Basic and acidic residues" evidence="7">
    <location>
        <begin position="124"/>
        <end position="143"/>
    </location>
</feature>
<evidence type="ECO:0000256" key="5">
    <source>
        <dbReference type="ARBA" id="ARBA00023163"/>
    </source>
</evidence>
<dbReference type="PANTHER" id="PTHR13581:SF5">
    <property type="entry name" value="MRG_MORF4L-BINDING PROTEIN"/>
    <property type="match status" value="1"/>
</dbReference>
<evidence type="ECO:0000256" key="7">
    <source>
        <dbReference type="SAM" id="MobiDB-lite"/>
    </source>
</evidence>
<gene>
    <name evidence="9" type="primary">LOC101857033</name>
</gene>
<feature type="compositionally biased region" description="Polar residues" evidence="7">
    <location>
        <begin position="104"/>
        <end position="117"/>
    </location>
</feature>
<evidence type="ECO:0000256" key="2">
    <source>
        <dbReference type="ARBA" id="ARBA00007117"/>
    </source>
</evidence>
<dbReference type="Pfam" id="PF07904">
    <property type="entry name" value="Eaf7"/>
    <property type="match status" value="1"/>
</dbReference>
<dbReference type="InterPro" id="IPR012423">
    <property type="entry name" value="Eaf7/MRGBP"/>
</dbReference>
<dbReference type="PANTHER" id="PTHR13581">
    <property type="entry name" value="MRG-BINDING PROTEIN"/>
    <property type="match status" value="1"/>
</dbReference>
<feature type="region of interest" description="Disordered" evidence="7">
    <location>
        <begin position="104"/>
        <end position="217"/>
    </location>
</feature>
<keyword evidence="3" id="KW-0156">Chromatin regulator</keyword>
<feature type="compositionally biased region" description="Low complexity" evidence="7">
    <location>
        <begin position="169"/>
        <end position="182"/>
    </location>
</feature>
<dbReference type="GeneID" id="101857033"/>
<keyword evidence="8" id="KW-1185">Reference proteome</keyword>
<feature type="compositionally biased region" description="Low complexity" evidence="7">
    <location>
        <begin position="197"/>
        <end position="207"/>
    </location>
</feature>
<comment type="subcellular location">
    <subcellularLocation>
        <location evidence="1">Nucleus</location>
    </subcellularLocation>
</comment>
<reference evidence="9" key="1">
    <citation type="submission" date="2025-08" db="UniProtKB">
        <authorList>
            <consortium name="RefSeq"/>
        </authorList>
    </citation>
    <scope>IDENTIFICATION</scope>
</reference>
<evidence type="ECO:0000256" key="1">
    <source>
        <dbReference type="ARBA" id="ARBA00004123"/>
    </source>
</evidence>
<evidence type="ECO:0000313" key="8">
    <source>
        <dbReference type="Proteomes" id="UP000694888"/>
    </source>
</evidence>
<sequence length="217" mass="23773">MSDSTELIWNVDMEVNLFHAMRGHKPAGVNRHFQMISVHDRLISSHKKLSSKDVWTHLSTLYDLQALNESEIVPFPNKNGEFGLRESDLVDLCEKSFPRTSYINTPAETAKTETSQTKSSSKSGKQDSKSSSHSSKSDSKSDSKSSSSSSKHDSKSGSSSSRGEHKSSHSSSSKSSHHSSGSNTPGPSPKRTKRTRNTPSSNSSPATPTEPPQKRRR</sequence>
<dbReference type="RefSeq" id="XP_005101547.1">
    <property type="nucleotide sequence ID" value="XM_005101490.3"/>
</dbReference>
<keyword evidence="6" id="KW-0539">Nucleus</keyword>
<comment type="similarity">
    <text evidence="2">Belongs to the EAF7 family.</text>
</comment>
<accession>A0ABM0JU48</accession>
<protein>
    <submittedName>
        <fullName evidence="9">MRG/MORF4L-binding protein isoform X1</fullName>
    </submittedName>
</protein>
<evidence type="ECO:0000256" key="6">
    <source>
        <dbReference type="ARBA" id="ARBA00023242"/>
    </source>
</evidence>
<keyword evidence="4" id="KW-0805">Transcription regulation</keyword>
<evidence type="ECO:0000256" key="3">
    <source>
        <dbReference type="ARBA" id="ARBA00022853"/>
    </source>
</evidence>
<evidence type="ECO:0000313" key="9">
    <source>
        <dbReference type="RefSeq" id="XP_005101547.1"/>
    </source>
</evidence>
<organism evidence="8 9">
    <name type="scientific">Aplysia californica</name>
    <name type="common">California sea hare</name>
    <dbReference type="NCBI Taxonomy" id="6500"/>
    <lineage>
        <taxon>Eukaryota</taxon>
        <taxon>Metazoa</taxon>
        <taxon>Spiralia</taxon>
        <taxon>Lophotrochozoa</taxon>
        <taxon>Mollusca</taxon>
        <taxon>Gastropoda</taxon>
        <taxon>Heterobranchia</taxon>
        <taxon>Euthyneura</taxon>
        <taxon>Tectipleura</taxon>
        <taxon>Aplysiida</taxon>
        <taxon>Aplysioidea</taxon>
        <taxon>Aplysiidae</taxon>
        <taxon>Aplysia</taxon>
    </lineage>
</organism>
<evidence type="ECO:0000256" key="4">
    <source>
        <dbReference type="ARBA" id="ARBA00023015"/>
    </source>
</evidence>
<dbReference type="Proteomes" id="UP000694888">
    <property type="component" value="Unplaced"/>
</dbReference>
<proteinExistence type="inferred from homology"/>
<name>A0ABM0JU48_APLCA</name>
<keyword evidence="5" id="KW-0804">Transcription</keyword>